<evidence type="ECO:0000313" key="1">
    <source>
        <dbReference type="EMBL" id="PDW03276.1"/>
    </source>
</evidence>
<accession>A0A2A6RK58</accession>
<dbReference type="Proteomes" id="UP000220527">
    <property type="component" value="Unassembled WGS sequence"/>
</dbReference>
<keyword evidence="2" id="KW-1185">Reference proteome</keyword>
<proteinExistence type="predicted"/>
<gene>
    <name evidence="1" type="ORF">CJ255_09525</name>
</gene>
<evidence type="ECO:0000313" key="2">
    <source>
        <dbReference type="Proteomes" id="UP000220527"/>
    </source>
</evidence>
<dbReference type="OrthoDB" id="136004at2"/>
<dbReference type="SUPFAM" id="SSF53649">
    <property type="entry name" value="Alkaline phosphatase-like"/>
    <property type="match status" value="1"/>
</dbReference>
<reference evidence="2" key="1">
    <citation type="submission" date="2017-08" db="EMBL/GenBank/DDBJ databases">
        <authorList>
            <person name="Grouzdev D.S."/>
            <person name="Gaisin V.A."/>
            <person name="Rysina M.S."/>
            <person name="Gorlenko V.M."/>
        </authorList>
    </citation>
    <scope>NUCLEOTIDE SEQUENCE [LARGE SCALE GENOMIC DNA]</scope>
    <source>
        <strain evidence="2">Kir15-3F</strain>
    </source>
</reference>
<dbReference type="EMBL" id="NQWI01000034">
    <property type="protein sequence ID" value="PDW03276.1"/>
    <property type="molecule type" value="Genomic_DNA"/>
</dbReference>
<dbReference type="AlphaFoldDB" id="A0A2A6RK58"/>
<protein>
    <submittedName>
        <fullName evidence="1">Uncharacterized protein</fullName>
    </submittedName>
</protein>
<organism evidence="1 2">
    <name type="scientific">Candidatus Viridilinea mediisalina</name>
    <dbReference type="NCBI Taxonomy" id="2024553"/>
    <lineage>
        <taxon>Bacteria</taxon>
        <taxon>Bacillati</taxon>
        <taxon>Chloroflexota</taxon>
        <taxon>Chloroflexia</taxon>
        <taxon>Chloroflexales</taxon>
        <taxon>Chloroflexineae</taxon>
        <taxon>Oscillochloridaceae</taxon>
        <taxon>Candidatus Viridilinea</taxon>
    </lineage>
</organism>
<dbReference type="InterPro" id="IPR017850">
    <property type="entry name" value="Alkaline_phosphatase_core_sf"/>
</dbReference>
<name>A0A2A6RK58_9CHLR</name>
<sequence>MITIIADRFAAAAAPAGALLARCPADYVEVRCQIKAALVNFTSLTVYVTDPVVLCWLSDLQRYPASHLCWHEVDPCEQFRSIFHVAPTEPFTRELIAQLRLDTLAPPPPGLALTPLSWLLGQRLDLLWQHDQPPPNHAAAVAAWALTANIVLAAPLLTLVQAQLERWEHDAPCFIALRAASLEADSRHLLLRWALRHYNHTWQAEQPWAGLPLLKEAPPSAAVEQALSTQSTLLHNYWQRFITQQSADPACINTALGQMSGLSSVELEVLSELLNHHPELLDQALLTRIKRHFAHLSSSDAILAQLANRIVPATPNMPDAAWPVERWLTWATQEYLPFYRWVVQTGCQREHQQACALHYSDWLYQHYQSLINDDRSPILTRQYQEVLSRIHDEPETVVFWLVVDGMTWWQGALMRKACEQRDLHTVALRPGLAALPSLTSVSKWALVTGQTPRATEEPTLAAAARAKLARSSIPACVSYDAHEALAALRKEPELRVVLLLDTMLDTIAHQCHGFTDHGSVRGHLDELAQTLAQAQQICTQHGRRLLIFIGSDHGATLLPPTAASTPLPKMVREVSESWESGQPAPVQAKPSSRAAVSQLEAMPAIDETRWYPLDRERFQLDRHYLVPRGYHYIKRRPSGWTHGGLTPEETIVPLMQLSGSAVAMLPLELVVQGELRARRAGTLTMLIQNHNPFPIENLHWQISGGPPPGQIAILGPNASQTISISFPPINPAGDTFTINYTLDFSHFGKPEQNSGMCKIRVQHLYIQDEGLEDMFD</sequence>
<comment type="caution">
    <text evidence="1">The sequence shown here is derived from an EMBL/GenBank/DDBJ whole genome shotgun (WGS) entry which is preliminary data.</text>
</comment>
<dbReference type="RefSeq" id="WP_097643873.1">
    <property type="nucleotide sequence ID" value="NZ_NQWI01000034.1"/>
</dbReference>